<accession>A0A4R1LVB4</accession>
<keyword evidence="2" id="KW-1185">Reference proteome</keyword>
<reference evidence="1 2" key="1">
    <citation type="submission" date="2019-03" db="EMBL/GenBank/DDBJ databases">
        <title>Genomic Encyclopedia of Archaeal and Bacterial Type Strains, Phase II (KMG-II): from individual species to whole genera.</title>
        <authorList>
            <person name="Goeker M."/>
        </authorList>
    </citation>
    <scope>NUCLEOTIDE SEQUENCE [LARGE SCALE GENOMIC DNA]</scope>
    <source>
        <strain evidence="1 2">DSM 22554</strain>
    </source>
</reference>
<dbReference type="OrthoDB" id="1524821at2"/>
<organism evidence="1 2">
    <name type="scientific">Albibacterium bauzanense</name>
    <dbReference type="NCBI Taxonomy" id="653929"/>
    <lineage>
        <taxon>Bacteria</taxon>
        <taxon>Pseudomonadati</taxon>
        <taxon>Bacteroidota</taxon>
        <taxon>Sphingobacteriia</taxon>
        <taxon>Sphingobacteriales</taxon>
        <taxon>Sphingobacteriaceae</taxon>
        <taxon>Albibacterium</taxon>
    </lineage>
</organism>
<gene>
    <name evidence="1" type="ORF">C8N28_1914</name>
</gene>
<evidence type="ECO:0000313" key="2">
    <source>
        <dbReference type="Proteomes" id="UP000294616"/>
    </source>
</evidence>
<dbReference type="InterPro" id="IPR003772">
    <property type="entry name" value="YceD"/>
</dbReference>
<dbReference type="RefSeq" id="WP_132224202.1">
    <property type="nucleotide sequence ID" value="NZ_SMGO01000002.1"/>
</dbReference>
<dbReference type="EMBL" id="SMGO01000002">
    <property type="protein sequence ID" value="TCK83318.1"/>
    <property type="molecule type" value="Genomic_DNA"/>
</dbReference>
<dbReference type="AlphaFoldDB" id="A0A4R1LVB4"/>
<dbReference type="Proteomes" id="UP000294616">
    <property type="component" value="Unassembled WGS sequence"/>
</dbReference>
<protein>
    <submittedName>
        <fullName evidence="1">Uncharacterized metal-binding protein YceD (DUF177 family)</fullName>
    </submittedName>
</protein>
<comment type="caution">
    <text evidence="1">The sequence shown here is derived from an EMBL/GenBank/DDBJ whole genome shotgun (WGS) entry which is preliminary data.</text>
</comment>
<name>A0A4R1LVB4_9SPHI</name>
<dbReference type="Pfam" id="PF02620">
    <property type="entry name" value="YceD"/>
    <property type="match status" value="1"/>
</dbReference>
<evidence type="ECO:0000313" key="1">
    <source>
        <dbReference type="EMBL" id="TCK83318.1"/>
    </source>
</evidence>
<proteinExistence type="predicted"/>
<sequence length="178" mass="20901">MNYLQYYHIPYTGLKLGQHIFEYEIDKRFFDEFEYSIVKDGKLKLSVTLDKQETLMIANFDIKGFIHLDCDLCLSRFPAETAINERVIIKFSEHEDISEDTEEILILSKKDHELDISPLIYEYINLAAPFNSRCDDPGNKSTCDKEMIDKINSLSIHNKESEQKSIDPRWDVLNKIKK</sequence>